<dbReference type="PANTHER" id="PTHR33325:SF5">
    <property type="entry name" value="TRANSCRIPTION FACTOR INTERACTOR AND REGULATOR CCHC(ZN) FAMILY"/>
    <property type="match status" value="1"/>
</dbReference>
<feature type="non-terminal residue" evidence="1">
    <location>
        <position position="92"/>
    </location>
</feature>
<sequence>LEFVALDISGENYLSWVLDAEIHLVAKGLGDIITQGNEASSQDNAKTIIFLRHHLDEGLKVEFLTVKDLLELWTGMKETYDNLKDKILPRAR</sequence>
<gene>
    <name evidence="1" type="ORF">A4A49_56063</name>
</gene>
<accession>A0A1J6KEL7</accession>
<dbReference type="AlphaFoldDB" id="A0A1J6KEL7"/>
<dbReference type="PANTHER" id="PTHR33325">
    <property type="entry name" value="ZINC FINGER, CCHC-TYPE-RELATED"/>
    <property type="match status" value="1"/>
</dbReference>
<dbReference type="OMA" id="LIFRMAS"/>
<dbReference type="Gramene" id="OIT20375">
    <property type="protein sequence ID" value="OIT20375"/>
    <property type="gene ID" value="A4A49_56063"/>
</dbReference>
<name>A0A1J6KEL7_NICAT</name>
<dbReference type="Proteomes" id="UP000187609">
    <property type="component" value="Unassembled WGS sequence"/>
</dbReference>
<reference evidence="1" key="1">
    <citation type="submission" date="2016-11" db="EMBL/GenBank/DDBJ databases">
        <title>The genome of Nicotiana attenuata.</title>
        <authorList>
            <person name="Xu S."/>
            <person name="Brockmoeller T."/>
            <person name="Gaquerel E."/>
            <person name="Navarro A."/>
            <person name="Kuhl H."/>
            <person name="Gase K."/>
            <person name="Ling Z."/>
            <person name="Zhou W."/>
            <person name="Kreitzer C."/>
            <person name="Stanke M."/>
            <person name="Tang H."/>
            <person name="Lyons E."/>
            <person name="Pandey P."/>
            <person name="Pandey S.P."/>
            <person name="Timmermann B."/>
            <person name="Baldwin I.T."/>
        </authorList>
    </citation>
    <scope>NUCLEOTIDE SEQUENCE [LARGE SCALE GENOMIC DNA]</scope>
    <source>
        <strain evidence="1">UT</strain>
    </source>
</reference>
<feature type="non-terminal residue" evidence="1">
    <location>
        <position position="1"/>
    </location>
</feature>
<keyword evidence="2" id="KW-1185">Reference proteome</keyword>
<comment type="caution">
    <text evidence="1">The sequence shown here is derived from an EMBL/GenBank/DDBJ whole genome shotgun (WGS) entry which is preliminary data.</text>
</comment>
<proteinExistence type="predicted"/>
<organism evidence="1 2">
    <name type="scientific">Nicotiana attenuata</name>
    <name type="common">Coyote tobacco</name>
    <dbReference type="NCBI Taxonomy" id="49451"/>
    <lineage>
        <taxon>Eukaryota</taxon>
        <taxon>Viridiplantae</taxon>
        <taxon>Streptophyta</taxon>
        <taxon>Embryophyta</taxon>
        <taxon>Tracheophyta</taxon>
        <taxon>Spermatophyta</taxon>
        <taxon>Magnoliopsida</taxon>
        <taxon>eudicotyledons</taxon>
        <taxon>Gunneridae</taxon>
        <taxon>Pentapetalae</taxon>
        <taxon>asterids</taxon>
        <taxon>lamiids</taxon>
        <taxon>Solanales</taxon>
        <taxon>Solanaceae</taxon>
        <taxon>Nicotianoideae</taxon>
        <taxon>Nicotianeae</taxon>
        <taxon>Nicotiana</taxon>
    </lineage>
</organism>
<evidence type="ECO:0000313" key="2">
    <source>
        <dbReference type="Proteomes" id="UP000187609"/>
    </source>
</evidence>
<dbReference type="EMBL" id="MJEQ01005380">
    <property type="protein sequence ID" value="OIT20375.1"/>
    <property type="molecule type" value="Genomic_DNA"/>
</dbReference>
<protein>
    <submittedName>
        <fullName evidence="1">Uncharacterized protein</fullName>
    </submittedName>
</protein>
<evidence type="ECO:0000313" key="1">
    <source>
        <dbReference type="EMBL" id="OIT20375.1"/>
    </source>
</evidence>